<keyword evidence="2" id="KW-1185">Reference proteome</keyword>
<dbReference type="EMBL" id="NAJO01000035">
    <property type="protein sequence ID" value="OQO00387.1"/>
    <property type="molecule type" value="Genomic_DNA"/>
</dbReference>
<evidence type="ECO:0000313" key="2">
    <source>
        <dbReference type="Proteomes" id="UP000192596"/>
    </source>
</evidence>
<dbReference type="AlphaFoldDB" id="A0A1V8SMI5"/>
<organism evidence="1 2">
    <name type="scientific">Cryoendolithus antarcticus</name>
    <dbReference type="NCBI Taxonomy" id="1507870"/>
    <lineage>
        <taxon>Eukaryota</taxon>
        <taxon>Fungi</taxon>
        <taxon>Dikarya</taxon>
        <taxon>Ascomycota</taxon>
        <taxon>Pezizomycotina</taxon>
        <taxon>Dothideomycetes</taxon>
        <taxon>Dothideomycetidae</taxon>
        <taxon>Cladosporiales</taxon>
        <taxon>Cladosporiaceae</taxon>
        <taxon>Cryoendolithus</taxon>
    </lineage>
</organism>
<protein>
    <submittedName>
        <fullName evidence="1">Uncharacterized protein</fullName>
    </submittedName>
</protein>
<gene>
    <name evidence="1" type="ORF">B0A48_13735</name>
</gene>
<proteinExistence type="predicted"/>
<comment type="caution">
    <text evidence="1">The sequence shown here is derived from an EMBL/GenBank/DDBJ whole genome shotgun (WGS) entry which is preliminary data.</text>
</comment>
<accession>A0A1V8SMI5</accession>
<dbReference type="InParanoid" id="A0A1V8SMI5"/>
<reference evidence="2" key="1">
    <citation type="submission" date="2017-03" db="EMBL/GenBank/DDBJ databases">
        <title>Genomes of endolithic fungi from Antarctica.</title>
        <authorList>
            <person name="Coleine C."/>
            <person name="Masonjones S."/>
            <person name="Stajich J.E."/>
        </authorList>
    </citation>
    <scope>NUCLEOTIDE SEQUENCE [LARGE SCALE GENOMIC DNA]</scope>
    <source>
        <strain evidence="2">CCFEE 5527</strain>
    </source>
</reference>
<evidence type="ECO:0000313" key="1">
    <source>
        <dbReference type="EMBL" id="OQO00387.1"/>
    </source>
</evidence>
<dbReference type="Proteomes" id="UP000192596">
    <property type="component" value="Unassembled WGS sequence"/>
</dbReference>
<sequence length="399" mass="45351">MAQHPYILRQLRVLELHYPKDKYRDLELAPGGGKHEAQRWLDEQFKSGYQANRLNIERSLATRLTTILTHLARQDVLVGIRTVQLQSHICYVDEKSPSDSVFPMGYKELNMAFRDLSGCDIEGTCDQEDGEFATDTRVLLSAIQDARHTPTGLVLGWDDNYEWAECSNFTSPTSANANRGAAETLSRLTSLSVAIKTSRDDHARDFVQFTDWLSEATALQHLRLTISRRYPWCLEWSREEDADLLAISLASRQLHTLAIKGASFHACTINQMLTTQAGSLRRLALIACDMGEEAHWQQVFTTMQENLALTSLLFVAGSHRYGDIDHHAPFDSPEVRHWILRGAEDVQRGLTEARGGRYPVCTDEGCNCQEGDYYCDNIANWGYRDYDRVLWEMLCDVPL</sequence>
<name>A0A1V8SMI5_9PEZI</name>